<dbReference type="GO" id="GO:0003677">
    <property type="term" value="F:DNA binding"/>
    <property type="evidence" value="ECO:0007669"/>
    <property type="project" value="UniProtKB-UniRule"/>
</dbReference>
<dbReference type="SUPFAM" id="SSF75553">
    <property type="entry name" value="Smc hinge domain"/>
    <property type="match status" value="1"/>
</dbReference>
<keyword evidence="6 7" id="KW-0238">DNA-binding</keyword>
<comment type="function">
    <text evidence="7">Required for chromosome condensation and partitioning.</text>
</comment>
<evidence type="ECO:0000313" key="9">
    <source>
        <dbReference type="EMBL" id="PQD95941.1"/>
    </source>
</evidence>
<evidence type="ECO:0000256" key="6">
    <source>
        <dbReference type="ARBA" id="ARBA00023125"/>
    </source>
</evidence>
<dbReference type="Gene3D" id="1.20.1060.20">
    <property type="match status" value="1"/>
</dbReference>
<dbReference type="SUPFAM" id="SSF52540">
    <property type="entry name" value="P-loop containing nucleoside triphosphate hydrolases"/>
    <property type="match status" value="2"/>
</dbReference>
<comment type="subunit">
    <text evidence="7">Homodimer.</text>
</comment>
<dbReference type="Gene3D" id="3.30.70.1620">
    <property type="match status" value="1"/>
</dbReference>
<feature type="coiled-coil region" evidence="7">
    <location>
        <begin position="890"/>
        <end position="938"/>
    </location>
</feature>
<name>A0A2S7N1H9_9BACI</name>
<dbReference type="GO" id="GO:0007062">
    <property type="term" value="P:sister chromatid cohesion"/>
    <property type="evidence" value="ECO:0007669"/>
    <property type="project" value="InterPro"/>
</dbReference>
<accession>A0A2S7N1H9</accession>
<dbReference type="GO" id="GO:0005694">
    <property type="term" value="C:chromosome"/>
    <property type="evidence" value="ECO:0007669"/>
    <property type="project" value="InterPro"/>
</dbReference>
<dbReference type="Proteomes" id="UP000239663">
    <property type="component" value="Unassembled WGS sequence"/>
</dbReference>
<dbReference type="GO" id="GO:0006260">
    <property type="term" value="P:DNA replication"/>
    <property type="evidence" value="ECO:0007669"/>
    <property type="project" value="UniProtKB-UniRule"/>
</dbReference>
<proteinExistence type="inferred from homology"/>
<dbReference type="PIRSF" id="PIRSF005719">
    <property type="entry name" value="SMC"/>
    <property type="match status" value="1"/>
</dbReference>
<dbReference type="SMART" id="SM00968">
    <property type="entry name" value="SMC_hinge"/>
    <property type="match status" value="1"/>
</dbReference>
<evidence type="ECO:0000313" key="10">
    <source>
        <dbReference type="Proteomes" id="UP000239663"/>
    </source>
</evidence>
<dbReference type="InterPro" id="IPR011890">
    <property type="entry name" value="SMC_prok"/>
</dbReference>
<keyword evidence="4 7" id="KW-0067">ATP-binding</keyword>
<dbReference type="CDD" id="cd03278">
    <property type="entry name" value="ABC_SMC_barmotin"/>
    <property type="match status" value="2"/>
</dbReference>
<dbReference type="RefSeq" id="WP_104849082.1">
    <property type="nucleotide sequence ID" value="NZ_PKOZ01000003.1"/>
</dbReference>
<dbReference type="GO" id="GO:0005737">
    <property type="term" value="C:cytoplasm"/>
    <property type="evidence" value="ECO:0007669"/>
    <property type="project" value="UniProtKB-SubCell"/>
</dbReference>
<dbReference type="PANTHER" id="PTHR43977">
    <property type="entry name" value="STRUCTURAL MAINTENANCE OF CHROMOSOMES PROTEIN 3"/>
    <property type="match status" value="1"/>
</dbReference>
<evidence type="ECO:0000256" key="5">
    <source>
        <dbReference type="ARBA" id="ARBA00023054"/>
    </source>
</evidence>
<evidence type="ECO:0000259" key="8">
    <source>
        <dbReference type="SMART" id="SM00968"/>
    </source>
</evidence>
<comment type="caution">
    <text evidence="9">The sequence shown here is derived from an EMBL/GenBank/DDBJ whole genome shotgun (WGS) entry which is preliminary data.</text>
</comment>
<keyword evidence="5 7" id="KW-0175">Coiled coil</keyword>
<dbReference type="InterPro" id="IPR024704">
    <property type="entry name" value="SMC"/>
</dbReference>
<evidence type="ECO:0000256" key="2">
    <source>
        <dbReference type="ARBA" id="ARBA00022490"/>
    </source>
</evidence>
<dbReference type="Pfam" id="PF06470">
    <property type="entry name" value="SMC_hinge"/>
    <property type="match status" value="1"/>
</dbReference>
<sequence>MFLKRLDVIGFKSFAERISVEFVSGVTAVVGPNGSGKSNITDSIRWVLGEQSAKSLRGAKMEDIIFAGSDSRKPLNFAEVTLTLNNESKFLPIDFHEVSVTRRVTRSGDSDFYINNQPCRLKDIIDLFMDSGLGKEAFSIISQGKVEEILSSKPEERRTIFEEAAGVLKYKTRKKKAEAKLEETRANLNRVQDILHELEGQVEPLKIQASIARDYLHKKEELEEFEAALLVYEVEDLHRKWTSLKKQLEGHQANEADFNARISAKETEVEKNREKLVVLDSKLQELQAALLSVSEELEKVEGRKQVLKERMKNASQNKNQLEKTLAASREKISILKASKDEKSEALSHLKQDTEALKRELSQKQGILKNFAGDLEAKIEALKSDYIEYLNRQATVKHELIYLKQQLEQQTNKHEKLDHDNEKLLKARESVTARLSEAEARLKAVQQDLTNQVHRYRETERTHENLKNQYEKQEKTLYQAYQYLQKAKSRKEMLEEMEDEYSGFFQGVKEILKAKDKELPGVHGAVAELIQVPKDYALAIETALGGALQNIVMDQESDARTAITFLKKNRLGRATFLPLSTIKGKYIPEQTIQSISSHPAFIGVGAELIQYDSRYKEIMMSLLGNVIIVRDLVGANEIAKMAGYRYRLVTLEGDVVSPGGAMTGGASRQSGSSILSRKGEIEELTEKLGQMEEQTSKLEAHVKALKTDVASSEKQLVRLREAGETLRVNEEAIKGQIREWQNEQRNVNERLTIYDMEKSTLDEEQTYRESRIQELNQELSRLEHSIIEIDREINLYTEQKKTDQSNKEELNEEVNELKIHLASKSEQLQHQQNEVERLAAEIAALELTVKDAEEDLALLNGEMTSSSTGENNLVEMAAEKQKLKDETVHKIAALQASRQELSAKIDEADHILKEWNRQYKGLSETLRDEEIKLNRLDVEMDTRLDMLREEYMLTFEAAKEKYPLTIEAEEAKRKVRLIRLAIEELGTVNIGAIDEYERVSERYEFLVTQRDDLKEAKDTLFDVIDEMDEEMKRRFEITFNAIKKEFNFVFPSLFGGGRAELKLTDPADILNTGVDIIAQPPGKKLQNLSLLSGGERALTAIALLFAILRVRPVPFCILDEVEAALDEANVYRFSQYLKKFSKETQFIVITHRKGTMEEADVLYGVTMQESGVSRLVSVKLEETKELVESK</sequence>
<dbReference type="NCBIfam" id="TIGR02168">
    <property type="entry name" value="SMC_prok_B"/>
    <property type="match status" value="1"/>
</dbReference>
<dbReference type="AlphaFoldDB" id="A0A2S7N1H9"/>
<dbReference type="InterPro" id="IPR036277">
    <property type="entry name" value="SMC_hinge_sf"/>
</dbReference>
<dbReference type="InterPro" id="IPR010935">
    <property type="entry name" value="SMC_hinge"/>
</dbReference>
<evidence type="ECO:0000256" key="4">
    <source>
        <dbReference type="ARBA" id="ARBA00022840"/>
    </source>
</evidence>
<evidence type="ECO:0000256" key="3">
    <source>
        <dbReference type="ARBA" id="ARBA00022741"/>
    </source>
</evidence>
<dbReference type="GO" id="GO:0007059">
    <property type="term" value="P:chromosome segregation"/>
    <property type="evidence" value="ECO:0007669"/>
    <property type="project" value="UniProtKB-UniRule"/>
</dbReference>
<organism evidence="9 10">
    <name type="scientific">Pradoshia eiseniae</name>
    <dbReference type="NCBI Taxonomy" id="2064768"/>
    <lineage>
        <taxon>Bacteria</taxon>
        <taxon>Bacillati</taxon>
        <taxon>Bacillota</taxon>
        <taxon>Bacilli</taxon>
        <taxon>Bacillales</taxon>
        <taxon>Bacillaceae</taxon>
        <taxon>Pradoshia</taxon>
    </lineage>
</organism>
<dbReference type="InterPro" id="IPR027417">
    <property type="entry name" value="P-loop_NTPase"/>
</dbReference>
<comment type="similarity">
    <text evidence="7">Belongs to the SMC family.</text>
</comment>
<protein>
    <recommendedName>
        <fullName evidence="7">Chromosome partition protein Smc</fullName>
    </recommendedName>
</protein>
<dbReference type="Gene3D" id="3.40.50.300">
    <property type="entry name" value="P-loop containing nucleotide triphosphate hydrolases"/>
    <property type="match status" value="2"/>
</dbReference>
<keyword evidence="3 7" id="KW-0547">Nucleotide-binding</keyword>
<feature type="binding site" evidence="7">
    <location>
        <begin position="32"/>
        <end position="39"/>
    </location>
    <ligand>
        <name>ATP</name>
        <dbReference type="ChEBI" id="CHEBI:30616"/>
    </ligand>
</feature>
<keyword evidence="2 7" id="KW-0963">Cytoplasm</keyword>
<feature type="domain" description="SMC hinge" evidence="8">
    <location>
        <begin position="519"/>
        <end position="638"/>
    </location>
</feature>
<comment type="subcellular location">
    <subcellularLocation>
        <location evidence="1 7">Cytoplasm</location>
    </subcellularLocation>
</comment>
<feature type="coiled-coil region" evidence="7">
    <location>
        <begin position="269"/>
        <end position="475"/>
    </location>
</feature>
<evidence type="ECO:0000256" key="1">
    <source>
        <dbReference type="ARBA" id="ARBA00004496"/>
    </source>
</evidence>
<dbReference type="InterPro" id="IPR003395">
    <property type="entry name" value="RecF/RecN/SMC_N"/>
</dbReference>
<feature type="coiled-coil region" evidence="7">
    <location>
        <begin position="673"/>
        <end position="721"/>
    </location>
</feature>
<dbReference type="FunFam" id="3.40.50.300:FF:000984">
    <property type="entry name" value="Chromosome partition protein Smc"/>
    <property type="match status" value="1"/>
</dbReference>
<dbReference type="GO" id="GO:0005524">
    <property type="term" value="F:ATP binding"/>
    <property type="evidence" value="ECO:0007669"/>
    <property type="project" value="UniProtKB-UniRule"/>
</dbReference>
<dbReference type="HAMAP" id="MF_01894">
    <property type="entry name" value="Smc_prok"/>
    <property type="match status" value="1"/>
</dbReference>
<dbReference type="GO" id="GO:0016887">
    <property type="term" value="F:ATP hydrolysis activity"/>
    <property type="evidence" value="ECO:0007669"/>
    <property type="project" value="InterPro"/>
</dbReference>
<evidence type="ECO:0000256" key="7">
    <source>
        <dbReference type="HAMAP-Rule" id="MF_01894"/>
    </source>
</evidence>
<comment type="domain">
    <text evidence="7">Contains large globular domains required for ATP hydrolysis at each terminus and a third globular domain forming a flexible hinge near the middle of the molecule. These domains are separated by coiled-coil structures.</text>
</comment>
<dbReference type="Gene3D" id="1.10.287.1490">
    <property type="match status" value="1"/>
</dbReference>
<dbReference type="EMBL" id="PKOZ01000003">
    <property type="protein sequence ID" value="PQD95941.1"/>
    <property type="molecule type" value="Genomic_DNA"/>
</dbReference>
<feature type="coiled-coil region" evidence="7">
    <location>
        <begin position="995"/>
        <end position="1029"/>
    </location>
</feature>
<keyword evidence="10" id="KW-1185">Reference proteome</keyword>
<feature type="coiled-coil region" evidence="7">
    <location>
        <begin position="771"/>
        <end position="861"/>
    </location>
</feature>
<feature type="coiled-coil region" evidence="7">
    <location>
        <begin position="167"/>
        <end position="201"/>
    </location>
</feature>
<reference evidence="9 10" key="1">
    <citation type="submission" date="2017-12" db="EMBL/GenBank/DDBJ databases">
        <title>Taxonomic description and draft genome of Pradoshia cofamensis Gen. nov., sp. nov., a thermotolerant bacillale isolated from anterior gut of earthworm Eisenia fetida.</title>
        <authorList>
            <person name="Saha T."/>
            <person name="Chakraborty R."/>
        </authorList>
    </citation>
    <scope>NUCLEOTIDE SEQUENCE [LARGE SCALE GENOMIC DNA]</scope>
    <source>
        <strain evidence="9 10">EAG3</strain>
    </source>
</reference>
<dbReference type="Pfam" id="PF02463">
    <property type="entry name" value="SMC_N"/>
    <property type="match status" value="1"/>
</dbReference>
<dbReference type="OrthoDB" id="9808768at2"/>
<dbReference type="GO" id="GO:0030261">
    <property type="term" value="P:chromosome condensation"/>
    <property type="evidence" value="ECO:0007669"/>
    <property type="project" value="InterPro"/>
</dbReference>
<gene>
    <name evidence="7 9" type="primary">smc</name>
    <name evidence="9" type="ORF">CYL18_08390</name>
</gene>
<dbReference type="FunFam" id="3.40.50.300:FF:000901">
    <property type="entry name" value="Chromosome partition protein Smc"/>
    <property type="match status" value="1"/>
</dbReference>